<dbReference type="AlphaFoldDB" id="A0A132B2Z6"/>
<keyword evidence="2" id="KW-1185">Reference proteome</keyword>
<evidence type="ECO:0000313" key="1">
    <source>
        <dbReference type="EMBL" id="KUJ06778.1"/>
    </source>
</evidence>
<name>A0A132B2Z6_MOLSC</name>
<reference evidence="1 2" key="1">
    <citation type="submission" date="2015-10" db="EMBL/GenBank/DDBJ databases">
        <title>Full genome of DAOMC 229536 Phialocephala scopiformis, a fungal endophyte of spruce producing the potent anti-insectan compound rugulosin.</title>
        <authorList>
            <consortium name="DOE Joint Genome Institute"/>
            <person name="Walker A.K."/>
            <person name="Frasz S.L."/>
            <person name="Seifert K.A."/>
            <person name="Miller J.D."/>
            <person name="Mondo S.J."/>
            <person name="Labutti K."/>
            <person name="Lipzen A."/>
            <person name="Dockter R."/>
            <person name="Kennedy M."/>
            <person name="Grigoriev I.V."/>
            <person name="Spatafora J.W."/>
        </authorList>
    </citation>
    <scope>NUCLEOTIDE SEQUENCE [LARGE SCALE GENOMIC DNA]</scope>
    <source>
        <strain evidence="1 2">CBS 120377</strain>
    </source>
</reference>
<dbReference type="EMBL" id="KQ947443">
    <property type="protein sequence ID" value="KUJ06778.1"/>
    <property type="molecule type" value="Genomic_DNA"/>
</dbReference>
<dbReference type="GeneID" id="28816963"/>
<dbReference type="InParanoid" id="A0A132B2Z6"/>
<accession>A0A132B2Z6</accession>
<protein>
    <submittedName>
        <fullName evidence="1">Uncharacterized protein</fullName>
    </submittedName>
</protein>
<gene>
    <name evidence="1" type="ORF">LY89DRAFT_396681</name>
</gene>
<dbReference type="Proteomes" id="UP000070700">
    <property type="component" value="Unassembled WGS sequence"/>
</dbReference>
<proteinExistence type="predicted"/>
<evidence type="ECO:0000313" key="2">
    <source>
        <dbReference type="Proteomes" id="UP000070700"/>
    </source>
</evidence>
<dbReference type="RefSeq" id="XP_018061133.1">
    <property type="nucleotide sequence ID" value="XM_018207237.1"/>
</dbReference>
<organism evidence="1 2">
    <name type="scientific">Mollisia scopiformis</name>
    <name type="common">Conifer needle endophyte fungus</name>
    <name type="synonym">Phialocephala scopiformis</name>
    <dbReference type="NCBI Taxonomy" id="149040"/>
    <lineage>
        <taxon>Eukaryota</taxon>
        <taxon>Fungi</taxon>
        <taxon>Dikarya</taxon>
        <taxon>Ascomycota</taxon>
        <taxon>Pezizomycotina</taxon>
        <taxon>Leotiomycetes</taxon>
        <taxon>Helotiales</taxon>
        <taxon>Mollisiaceae</taxon>
        <taxon>Mollisia</taxon>
    </lineage>
</organism>
<dbReference type="KEGG" id="psco:LY89DRAFT_396681"/>
<sequence length="208" mass="23535">MNTNSIESSRHLPRRQSRYHRRAAAYCTRNGLAIAEHVHSFQGNGCSQKDGSLGFCDIDWVRHQTSARMTCLCLFCASSSQIHTLYERLQLIVRDIEQSYGYRLVESRPETCCPKHKTTLSLSKHDIIFNLCQLKRANISNEEADCIISLQQFNDGSKTSTATTATKATKATKATTAADAIWVEIVWRHISMAHLRCSSNAQKDTYFK</sequence>